<dbReference type="GO" id="GO:0034455">
    <property type="term" value="C:t-UTP complex"/>
    <property type="evidence" value="ECO:0007669"/>
    <property type="project" value="TreeGrafter"/>
</dbReference>
<dbReference type="GO" id="GO:0032040">
    <property type="term" value="C:small-subunit processome"/>
    <property type="evidence" value="ECO:0007669"/>
    <property type="project" value="TreeGrafter"/>
</dbReference>
<name>A0A8J4FE37_9CHLO</name>
<dbReference type="SMART" id="SM00320">
    <property type="entry name" value="WD40"/>
    <property type="match status" value="6"/>
</dbReference>
<dbReference type="InterPro" id="IPR036322">
    <property type="entry name" value="WD40_repeat_dom_sf"/>
</dbReference>
<dbReference type="SUPFAM" id="SSF101908">
    <property type="entry name" value="Putative isomerase YbhE"/>
    <property type="match status" value="1"/>
</dbReference>
<dbReference type="Proteomes" id="UP000722791">
    <property type="component" value="Unassembled WGS sequence"/>
</dbReference>
<comment type="caution">
    <text evidence="2">The sequence shown here is derived from an EMBL/GenBank/DDBJ whole genome shotgun (WGS) entry which is preliminary data.</text>
</comment>
<reference evidence="2" key="1">
    <citation type="journal article" date="2021" name="Proc. Natl. Acad. Sci. U.S.A.">
        <title>Three genomes in the algal genus Volvox reveal the fate of a haploid sex-determining region after a transition to homothallism.</title>
        <authorList>
            <person name="Yamamoto K."/>
            <person name="Hamaji T."/>
            <person name="Kawai-Toyooka H."/>
            <person name="Matsuzaki R."/>
            <person name="Takahashi F."/>
            <person name="Nishimura Y."/>
            <person name="Kawachi M."/>
            <person name="Noguchi H."/>
            <person name="Minakuchi Y."/>
            <person name="Umen J.G."/>
            <person name="Toyoda A."/>
            <person name="Nozaki H."/>
        </authorList>
    </citation>
    <scope>NUCLEOTIDE SEQUENCE</scope>
    <source>
        <strain evidence="3">NIES-3785</strain>
        <strain evidence="2">NIES-3786</strain>
    </source>
</reference>
<dbReference type="OrthoDB" id="8883818at2759"/>
<accession>A0A8J4FE37</accession>
<dbReference type="Proteomes" id="UP000747110">
    <property type="component" value="Unassembled WGS sequence"/>
</dbReference>
<feature type="compositionally biased region" description="Low complexity" evidence="1">
    <location>
        <begin position="13"/>
        <end position="29"/>
    </location>
</feature>
<dbReference type="InterPro" id="IPR046351">
    <property type="entry name" value="UTP4"/>
</dbReference>
<dbReference type="PANTHER" id="PTHR44163">
    <property type="entry name" value="U3 SMALL NUCLEOLAR RNA-ASSOCIATED PROTEIN 4 HOMOLOG"/>
    <property type="match status" value="1"/>
</dbReference>
<dbReference type="InterPro" id="IPR015943">
    <property type="entry name" value="WD40/YVTN_repeat-like_dom_sf"/>
</dbReference>
<evidence type="ECO:0000256" key="1">
    <source>
        <dbReference type="SAM" id="MobiDB-lite"/>
    </source>
</evidence>
<dbReference type="PANTHER" id="PTHR44163:SF1">
    <property type="entry name" value="U3 SMALL NUCLEOLAR RNA-ASSOCIATED PROTEIN 4 HOMOLOG"/>
    <property type="match status" value="1"/>
</dbReference>
<sequence>MVTGKRGRPSATPAAGVSPNGAAGPGPGSNSSGIVALHRSRMFDWKPSAVVAIAPCPGAPLFAVGYECGNLELWDMLQLVCIQTAIGPSVELTSLAWARDTVSNAWRTFAAFLDGTVAEVLWCQAAVAHFMDSYGGVVWALAASPVSAVKPGFSHVLAAACDDGSVRLFGCEGGEPGLVPERVLTRLEGRLLTVAWHAGGTVLAVAGSAGNIHLLDAVTGREHLRITASATTSRPVTVWRVLSLPDGTVVSGDSDGAVQMWDSRFGTLLQRFTQHRADVLALAATEDGATVFAAGVDSQVAMFTLVSGGEGAGAHHVESWVYTHYKRPHTHDVRALALLAVPDGIGGDGRGAILLSGAVDAQLMAYPAKTFLQEHPHRLSKCPQRPLCQVAIASAAPPRLMVAQRDTIDVWQLAGTADPAAAAAAVRFGPGGWGPGQQEGEPLELVAAPRHLARIQIKGGRIASASLSPSGGIVACTTSSGTRAYRLETHGVRGGAAGLTVPPALERLRLPAEVNGPAIAVAATDDLLVLALRNGGLLSYDISHKTVIVHRKVPEGPAPLSVVSSPPANAQQAWRSYCPTAAQLVVAADGSLLAAVGGQGITLYRLPGLEPLDRPLRADCAVTAAAFSHDSRLFAVTTSACQLLVWEMVGATAGGSDCVQVRWCSENAEAITASISRLPGTPTSISFCPATFPRGRTAQPKAGLPYRLVVNGPGGMVHFDMSCKVATTYLRGGNFGLGERRKRGRLRPEELPQPEDRPESRGSNGRVIRTVHPAVWVGHVGPADLLLLEKPWEEVLAALPPPLLTQRYGM</sequence>
<dbReference type="GO" id="GO:0030686">
    <property type="term" value="C:90S preribosome"/>
    <property type="evidence" value="ECO:0007669"/>
    <property type="project" value="InterPro"/>
</dbReference>
<protein>
    <recommendedName>
        <fullName evidence="5">Anaphase-promoting complex subunit 4 WD40 domain-containing protein</fullName>
    </recommendedName>
</protein>
<evidence type="ECO:0008006" key="5">
    <source>
        <dbReference type="Google" id="ProtNLM"/>
    </source>
</evidence>
<dbReference type="EMBL" id="BNCP01000002">
    <property type="protein sequence ID" value="GIL71104.1"/>
    <property type="molecule type" value="Genomic_DNA"/>
</dbReference>
<dbReference type="InterPro" id="IPR001680">
    <property type="entry name" value="WD40_rpt"/>
</dbReference>
<organism evidence="2 4">
    <name type="scientific">Volvox reticuliferus</name>
    <dbReference type="NCBI Taxonomy" id="1737510"/>
    <lineage>
        <taxon>Eukaryota</taxon>
        <taxon>Viridiplantae</taxon>
        <taxon>Chlorophyta</taxon>
        <taxon>core chlorophytes</taxon>
        <taxon>Chlorophyceae</taxon>
        <taxon>CS clade</taxon>
        <taxon>Chlamydomonadales</taxon>
        <taxon>Volvocaceae</taxon>
        <taxon>Volvox</taxon>
    </lineage>
</organism>
<feature type="compositionally biased region" description="Basic and acidic residues" evidence="1">
    <location>
        <begin position="746"/>
        <end position="760"/>
    </location>
</feature>
<dbReference type="AlphaFoldDB" id="A0A8J4FE37"/>
<evidence type="ECO:0000313" key="3">
    <source>
        <dbReference type="EMBL" id="GIM15060.1"/>
    </source>
</evidence>
<dbReference type="SUPFAM" id="SSF50978">
    <property type="entry name" value="WD40 repeat-like"/>
    <property type="match status" value="1"/>
</dbReference>
<dbReference type="GO" id="GO:0000462">
    <property type="term" value="P:maturation of SSU-rRNA from tricistronic rRNA transcript (SSU-rRNA, 5.8S rRNA, LSU-rRNA)"/>
    <property type="evidence" value="ECO:0007669"/>
    <property type="project" value="InterPro"/>
</dbReference>
<gene>
    <name evidence="2" type="ORF">Vretifemale_1725</name>
    <name evidence="3" type="ORF">Vretimale_17826</name>
</gene>
<evidence type="ECO:0000313" key="4">
    <source>
        <dbReference type="Proteomes" id="UP000747110"/>
    </source>
</evidence>
<feature type="region of interest" description="Disordered" evidence="1">
    <location>
        <begin position="1"/>
        <end position="29"/>
    </location>
</feature>
<dbReference type="Gene3D" id="2.130.10.10">
    <property type="entry name" value="YVTN repeat-like/Quinoprotein amine dehydrogenase"/>
    <property type="match status" value="3"/>
</dbReference>
<keyword evidence="4" id="KW-1185">Reference proteome</keyword>
<evidence type="ECO:0000313" key="2">
    <source>
        <dbReference type="EMBL" id="GIL71104.1"/>
    </source>
</evidence>
<dbReference type="GO" id="GO:0003723">
    <property type="term" value="F:RNA binding"/>
    <property type="evidence" value="ECO:0007669"/>
    <property type="project" value="TreeGrafter"/>
</dbReference>
<feature type="region of interest" description="Disordered" evidence="1">
    <location>
        <begin position="740"/>
        <end position="765"/>
    </location>
</feature>
<proteinExistence type="predicted"/>
<dbReference type="EMBL" id="BNCQ01000061">
    <property type="protein sequence ID" value="GIM15060.1"/>
    <property type="molecule type" value="Genomic_DNA"/>
</dbReference>